<keyword evidence="6" id="KW-1278">Translocase</keyword>
<sequence length="365" mass="40452">MAKIELQEVGLRYENNDVLSNFSIEVEENEFLTLLGPSGCGKSTTLNLISGLLEPSYGEILIDGQVVNGVAPRHRQVAMVFQDYALYPHMNVFENLSFPLKAQKLGDQIIRSRVEDVCQTLGMAELTDRFPSDLSGGQRQRVALGRALVRDPRAFLMDEPLSNLDARLRVAMRAELKRLHNQVRTTIVYVTHDQAEAMTLSDRVAVLWDGKLQQIGTPREVYERPANQFVAGFVGGLGINLVPCTVESTGGDHFLSQGSFRIPISDRLAKKIETQSGREVAVGIRPEHIVVVEQEETGTQGVIEVLEYLGPETLVHLRVGTVPLIAKAPAHANWDIDTKVNFRIDKSRACIFSGKDERLIAVGIE</sequence>
<evidence type="ECO:0000256" key="7">
    <source>
        <dbReference type="ARBA" id="ARBA00023136"/>
    </source>
</evidence>
<dbReference type="InterPro" id="IPR003593">
    <property type="entry name" value="AAA+_ATPase"/>
</dbReference>
<dbReference type="InterPro" id="IPR015855">
    <property type="entry name" value="ABC_transpr_MalK-like"/>
</dbReference>
<evidence type="ECO:0000256" key="2">
    <source>
        <dbReference type="ARBA" id="ARBA00005417"/>
    </source>
</evidence>
<dbReference type="RefSeq" id="WP_219201132.1">
    <property type="nucleotide sequence ID" value="NZ_JAHWQX010000002.1"/>
</dbReference>
<dbReference type="InterPro" id="IPR003439">
    <property type="entry name" value="ABC_transporter-like_ATP-bd"/>
</dbReference>
<gene>
    <name evidence="9" type="ORF">KY465_07920</name>
</gene>
<evidence type="ECO:0000256" key="5">
    <source>
        <dbReference type="ARBA" id="ARBA00022840"/>
    </source>
</evidence>
<dbReference type="PROSITE" id="PS00211">
    <property type="entry name" value="ABC_TRANSPORTER_1"/>
    <property type="match status" value="1"/>
</dbReference>
<keyword evidence="3" id="KW-1003">Cell membrane</keyword>
<keyword evidence="7" id="KW-0472">Membrane</keyword>
<dbReference type="GO" id="GO:0005524">
    <property type="term" value="F:ATP binding"/>
    <property type="evidence" value="ECO:0007669"/>
    <property type="project" value="UniProtKB-KW"/>
</dbReference>
<dbReference type="PROSITE" id="PS50893">
    <property type="entry name" value="ABC_TRANSPORTER_2"/>
    <property type="match status" value="1"/>
</dbReference>
<comment type="subcellular location">
    <subcellularLocation>
        <location evidence="1">Cell inner membrane</location>
        <topology evidence="1">Peripheral membrane protein</topology>
    </subcellularLocation>
</comment>
<dbReference type="EMBL" id="JAHWQX010000002">
    <property type="protein sequence ID" value="MBW3097203.1"/>
    <property type="molecule type" value="Genomic_DNA"/>
</dbReference>
<evidence type="ECO:0000259" key="8">
    <source>
        <dbReference type="PROSITE" id="PS50893"/>
    </source>
</evidence>
<keyword evidence="10" id="KW-1185">Reference proteome</keyword>
<comment type="caution">
    <text evidence="9">The sequence shown here is derived from an EMBL/GenBank/DDBJ whole genome shotgun (WGS) entry which is preliminary data.</text>
</comment>
<evidence type="ECO:0000256" key="4">
    <source>
        <dbReference type="ARBA" id="ARBA00022741"/>
    </source>
</evidence>
<dbReference type="InterPro" id="IPR013611">
    <property type="entry name" value="Transp-assoc_OB_typ2"/>
</dbReference>
<dbReference type="CDD" id="cd03301">
    <property type="entry name" value="ABC_MalK_N"/>
    <property type="match status" value="1"/>
</dbReference>
<evidence type="ECO:0000256" key="3">
    <source>
        <dbReference type="ARBA" id="ARBA00022475"/>
    </source>
</evidence>
<keyword evidence="5 9" id="KW-0067">ATP-binding</keyword>
<protein>
    <submittedName>
        <fullName evidence="9">ABC transporter ATP-binding protein</fullName>
    </submittedName>
</protein>
<evidence type="ECO:0000256" key="6">
    <source>
        <dbReference type="ARBA" id="ARBA00022967"/>
    </source>
</evidence>
<name>A0ABS6WNG5_9HYPH</name>
<dbReference type="PANTHER" id="PTHR43875">
    <property type="entry name" value="MALTODEXTRIN IMPORT ATP-BINDING PROTEIN MSMX"/>
    <property type="match status" value="1"/>
</dbReference>
<dbReference type="Pfam" id="PF00005">
    <property type="entry name" value="ABC_tran"/>
    <property type="match status" value="1"/>
</dbReference>
<evidence type="ECO:0000313" key="10">
    <source>
        <dbReference type="Proteomes" id="UP001430804"/>
    </source>
</evidence>
<feature type="domain" description="ABC transporter" evidence="8">
    <location>
        <begin position="4"/>
        <end position="234"/>
    </location>
</feature>
<dbReference type="InterPro" id="IPR017871">
    <property type="entry name" value="ABC_transporter-like_CS"/>
</dbReference>
<dbReference type="Proteomes" id="UP001430804">
    <property type="component" value="Unassembled WGS sequence"/>
</dbReference>
<organism evidence="9 10">
    <name type="scientific">Pseudohoeflea coraliihabitans</name>
    <dbReference type="NCBI Taxonomy" id="2860393"/>
    <lineage>
        <taxon>Bacteria</taxon>
        <taxon>Pseudomonadati</taxon>
        <taxon>Pseudomonadota</taxon>
        <taxon>Alphaproteobacteria</taxon>
        <taxon>Hyphomicrobiales</taxon>
        <taxon>Rhizobiaceae</taxon>
        <taxon>Pseudohoeflea</taxon>
    </lineage>
</organism>
<keyword evidence="4" id="KW-0547">Nucleotide-binding</keyword>
<comment type="similarity">
    <text evidence="2">Belongs to the ABC transporter superfamily.</text>
</comment>
<reference evidence="9" key="1">
    <citation type="submission" date="2021-07" db="EMBL/GenBank/DDBJ databases">
        <title>Pseudohoeflea marina sp. nov. a polyhydroxyalcanoate-producing bacterium.</title>
        <authorList>
            <person name="Zheng W."/>
            <person name="Yu S."/>
            <person name="Huang Y."/>
        </authorList>
    </citation>
    <scope>NUCLEOTIDE SEQUENCE</scope>
    <source>
        <strain evidence="9">DP4N28-3</strain>
    </source>
</reference>
<dbReference type="SMART" id="SM00382">
    <property type="entry name" value="AAA"/>
    <property type="match status" value="1"/>
</dbReference>
<evidence type="ECO:0000256" key="1">
    <source>
        <dbReference type="ARBA" id="ARBA00004417"/>
    </source>
</evidence>
<evidence type="ECO:0000313" key="9">
    <source>
        <dbReference type="EMBL" id="MBW3097203.1"/>
    </source>
</evidence>
<dbReference type="Pfam" id="PF08402">
    <property type="entry name" value="TOBE_2"/>
    <property type="match status" value="1"/>
</dbReference>
<accession>A0ABS6WNG5</accession>
<dbReference type="InterPro" id="IPR047641">
    <property type="entry name" value="ABC_transpr_MalK/UgpC-like"/>
</dbReference>
<proteinExistence type="inferred from homology"/>
<dbReference type="PANTHER" id="PTHR43875:SF15">
    <property type="entry name" value="TREHALOSE IMPORT ATP-BINDING PROTEIN SUGC"/>
    <property type="match status" value="1"/>
</dbReference>